<dbReference type="Pfam" id="PF04417">
    <property type="entry name" value="DUF501"/>
    <property type="match status" value="1"/>
</dbReference>
<feature type="region of interest" description="Disordered" evidence="1">
    <location>
        <begin position="1"/>
        <end position="37"/>
    </location>
</feature>
<comment type="caution">
    <text evidence="2">The sequence shown here is derived from an EMBL/GenBank/DDBJ whole genome shotgun (WGS) entry which is preliminary data.</text>
</comment>
<name>A0ABS3S4E1_9ACTN</name>
<dbReference type="InterPro" id="IPR007511">
    <property type="entry name" value="DUF501"/>
</dbReference>
<organism evidence="2 3">
    <name type="scientific">Actinomadura violacea</name>
    <dbReference type="NCBI Taxonomy" id="2819934"/>
    <lineage>
        <taxon>Bacteria</taxon>
        <taxon>Bacillati</taxon>
        <taxon>Actinomycetota</taxon>
        <taxon>Actinomycetes</taxon>
        <taxon>Streptosporangiales</taxon>
        <taxon>Thermomonosporaceae</taxon>
        <taxon>Actinomadura</taxon>
    </lineage>
</organism>
<dbReference type="PANTHER" id="PTHR37163">
    <property type="entry name" value="CONSERVED PROTEIN"/>
    <property type="match status" value="1"/>
</dbReference>
<evidence type="ECO:0000313" key="2">
    <source>
        <dbReference type="EMBL" id="MBO2463859.1"/>
    </source>
</evidence>
<feature type="region of interest" description="Disordered" evidence="1">
    <location>
        <begin position="198"/>
        <end position="226"/>
    </location>
</feature>
<accession>A0ABS3S4E1</accession>
<reference evidence="2 3" key="1">
    <citation type="submission" date="2021-03" db="EMBL/GenBank/DDBJ databases">
        <title>Actinomadura violae sp. nov., isolated from lichen in Thailand.</title>
        <authorList>
            <person name="Kanchanasin P."/>
            <person name="Saeng-In P."/>
            <person name="Phongsopitanun W."/>
            <person name="Yuki M."/>
            <person name="Kudo T."/>
            <person name="Ohkuma M."/>
            <person name="Tanasupawat S."/>
        </authorList>
    </citation>
    <scope>NUCLEOTIDE SEQUENCE [LARGE SCALE GENOMIC DNA]</scope>
    <source>
        <strain evidence="2 3">LCR2-06</strain>
    </source>
</reference>
<keyword evidence="3" id="KW-1185">Reference proteome</keyword>
<sequence>MIDERCTGGSGGATSGPATNGTAGTAGAAAAASEPASERDVAAVAAQLGREPRGIRGVAYRCPCGLPAVLETAPRLPDGTPFPTLFYLTCPKAASAIGTLEGGGVMREMQARLADDPALKAGYTAAHEDYLRRRDEAAREDGIEPLPAGMQSAGGMPERVKCLHALVAHELAVPGANPFGREALAALPDWWRSGPCVCADPDNVHEDPASQKDPAAQNAPDAEEAK</sequence>
<gene>
    <name evidence="2" type="ORF">J4709_40445</name>
</gene>
<proteinExistence type="predicted"/>
<protein>
    <submittedName>
        <fullName evidence="2">DUF501 domain-containing protein</fullName>
    </submittedName>
</protein>
<evidence type="ECO:0000313" key="3">
    <source>
        <dbReference type="Proteomes" id="UP000680206"/>
    </source>
</evidence>
<feature type="compositionally biased region" description="Low complexity" evidence="1">
    <location>
        <begin position="15"/>
        <end position="35"/>
    </location>
</feature>
<dbReference type="Proteomes" id="UP000680206">
    <property type="component" value="Unassembled WGS sequence"/>
</dbReference>
<dbReference type="RefSeq" id="WP_208249791.1">
    <property type="nucleotide sequence ID" value="NZ_JAGEPF010000030.1"/>
</dbReference>
<dbReference type="EMBL" id="JAGEPF010000030">
    <property type="protein sequence ID" value="MBO2463859.1"/>
    <property type="molecule type" value="Genomic_DNA"/>
</dbReference>
<evidence type="ECO:0000256" key="1">
    <source>
        <dbReference type="SAM" id="MobiDB-lite"/>
    </source>
</evidence>
<dbReference type="PANTHER" id="PTHR37163:SF1">
    <property type="entry name" value="DUF501 DOMAIN-CONTAINING PROTEIN"/>
    <property type="match status" value="1"/>
</dbReference>